<name>A0ABQ9JIW5_9CUCU</name>
<protein>
    <submittedName>
        <fullName evidence="1">Uncharacterized protein</fullName>
    </submittedName>
</protein>
<dbReference type="SUPFAM" id="SSF56849">
    <property type="entry name" value="delta-Endotoxin (insectocide), N-terminal domain"/>
    <property type="match status" value="1"/>
</dbReference>
<organism evidence="1 2">
    <name type="scientific">Molorchus minor</name>
    <dbReference type="NCBI Taxonomy" id="1323400"/>
    <lineage>
        <taxon>Eukaryota</taxon>
        <taxon>Metazoa</taxon>
        <taxon>Ecdysozoa</taxon>
        <taxon>Arthropoda</taxon>
        <taxon>Hexapoda</taxon>
        <taxon>Insecta</taxon>
        <taxon>Pterygota</taxon>
        <taxon>Neoptera</taxon>
        <taxon>Endopterygota</taxon>
        <taxon>Coleoptera</taxon>
        <taxon>Polyphaga</taxon>
        <taxon>Cucujiformia</taxon>
        <taxon>Chrysomeloidea</taxon>
        <taxon>Cerambycidae</taxon>
        <taxon>Lamiinae</taxon>
        <taxon>Monochamini</taxon>
        <taxon>Molorchus</taxon>
    </lineage>
</organism>
<dbReference type="Proteomes" id="UP001162164">
    <property type="component" value="Unassembled WGS sequence"/>
</dbReference>
<comment type="caution">
    <text evidence="1">The sequence shown here is derived from an EMBL/GenBank/DDBJ whole genome shotgun (WGS) entry which is preliminary data.</text>
</comment>
<dbReference type="EMBL" id="JAPWTJ010000472">
    <property type="protein sequence ID" value="KAJ8978115.1"/>
    <property type="molecule type" value="Genomic_DNA"/>
</dbReference>
<evidence type="ECO:0000313" key="2">
    <source>
        <dbReference type="Proteomes" id="UP001162164"/>
    </source>
</evidence>
<reference evidence="1" key="1">
    <citation type="journal article" date="2023" name="Insect Mol. Biol.">
        <title>Genome sequencing provides insights into the evolution of gene families encoding plant cell wall-degrading enzymes in longhorned beetles.</title>
        <authorList>
            <person name="Shin N.R."/>
            <person name="Okamura Y."/>
            <person name="Kirsch R."/>
            <person name="Pauchet Y."/>
        </authorList>
    </citation>
    <scope>NUCLEOTIDE SEQUENCE</scope>
    <source>
        <strain evidence="1">MMC_N1</strain>
    </source>
</reference>
<accession>A0ABQ9JIW5</accession>
<gene>
    <name evidence="1" type="ORF">NQ317_015925</name>
</gene>
<dbReference type="Gene3D" id="1.20.190.10">
    <property type="entry name" value="Pesticidal crystal protein, N-terminal domain"/>
    <property type="match status" value="1"/>
</dbReference>
<evidence type="ECO:0000313" key="1">
    <source>
        <dbReference type="EMBL" id="KAJ8978115.1"/>
    </source>
</evidence>
<sequence length="529" mass="59826">MDDDPETQWNSNTFGLEPHGKLRAVIHDSGIISKPHSNYLVYNMGRTEIYAKLKYGTKFMWHGVTDEGTVKPGERKIFDNRGRSDYVTAIKIYNNTNERAIFHAAQIPDRYSEIIRKRYSSAFDKVRNKVLKEACSFGVKNVPYIGFGLSGLVKAFWPENKPTIWDQISGKVEVLVNNKVLEAIGTILSGSIAHYRERIVVLSKEIDDGGSPEDLRIHYMNIAQDLVGFEKLFIFGRQVPSYKKVNQYILPYYSTTVLLKISFYVIGIKQGQRIGLTHENIKNITYYAKRSIYGEGGEIGANEYIEEMLRDCVVHAYRTAVAEDLYDNLMNVRSYIGSQGLEYTRIWNHMVANLTDEGVYNDVITYSTFFGRQTANLIAEAVRENRTEPLTPTLIDGKRNSITSIKVYIWRNKDPYGPARIGGMKVVFENGDNYTLGTENAEVVRVDFDGALLNQLEVFGSGAIDQLVLYFSDGRRVTVGERSDVHRSTVFELNDHHIVGIFLSSDVWSLGGQAANISVAYKSIDNLSA</sequence>
<keyword evidence="2" id="KW-1185">Reference proteome</keyword>
<dbReference type="InterPro" id="IPR036716">
    <property type="entry name" value="Pest_crys_N_sf"/>
</dbReference>
<proteinExistence type="predicted"/>